<protein>
    <recommendedName>
        <fullName evidence="3">Atrophied bacterial Ig domain-containing protein</fullName>
    </recommendedName>
</protein>
<dbReference type="PANTHER" id="PTHR33607:SF2">
    <property type="entry name" value="ENDONUCLEASE-1"/>
    <property type="match status" value="1"/>
</dbReference>
<dbReference type="PROSITE" id="PS51257">
    <property type="entry name" value="PROKAR_LIPOPROTEIN"/>
    <property type="match status" value="1"/>
</dbReference>
<dbReference type="Pfam" id="PF20578">
    <property type="entry name" value="aBig_2"/>
    <property type="match status" value="1"/>
</dbReference>
<sequence length="325" mass="37168">MNKYYSQQNQIIKKTMLLFVTLFLTVIMVSCKPKQDTGAIELINQAYEVLALEFQEGDTIDSVTGDFRLPLFVKEFPDVALLWSSGTETIIKPQGLFAVINRPQEDTSVDLTATLSYKKEARDKIFSINVSGYTDYEFTGYYESLSGLLMDEFTVELSSMIKTKGRATGTTAQVRQIDNYEGQNYNIYTGFEAYGNREHVWPQSHLGVIKDDLHNLRAANSQVNSTRGNKFFVDNPLGGSWKVIGNGFYPGEDHIGDVARIILYIYIRYELNIQLVGQLDLFLMWHEMDPVSPFEISRNNKIYAIQNNRNPFIDYPDLVDIMFNN</sequence>
<evidence type="ECO:0000256" key="2">
    <source>
        <dbReference type="ARBA" id="ARBA00022801"/>
    </source>
</evidence>
<reference evidence="4 5" key="1">
    <citation type="submission" date="2019-07" db="EMBL/GenBank/DDBJ databases">
        <title>Genome sequence of Acholeplasma laidlawii strain with increased resistance to erythromycin.</title>
        <authorList>
            <person name="Medvedeva E.S."/>
            <person name="Baranova N.B."/>
            <person name="Siniagina M.N."/>
            <person name="Mouzykantov A."/>
            <person name="Chernova O.A."/>
            <person name="Chernov V.M."/>
        </authorList>
    </citation>
    <scope>NUCLEOTIDE SEQUENCE [LARGE SCALE GENOMIC DNA]</scope>
    <source>
        <strain evidence="4 5">PG8REry</strain>
    </source>
</reference>
<proteinExistence type="predicted"/>
<dbReference type="InterPro" id="IPR007346">
    <property type="entry name" value="Endonuclease-I"/>
</dbReference>
<dbReference type="GO" id="GO:0004518">
    <property type="term" value="F:nuclease activity"/>
    <property type="evidence" value="ECO:0007669"/>
    <property type="project" value="UniProtKB-KW"/>
</dbReference>
<dbReference type="InterPro" id="IPR046780">
    <property type="entry name" value="aBig_2"/>
</dbReference>
<dbReference type="Proteomes" id="UP000315938">
    <property type="component" value="Unassembled WGS sequence"/>
</dbReference>
<organism evidence="4 5">
    <name type="scientific">Acholeplasma laidlawii</name>
    <dbReference type="NCBI Taxonomy" id="2148"/>
    <lineage>
        <taxon>Bacteria</taxon>
        <taxon>Bacillati</taxon>
        <taxon>Mycoplasmatota</taxon>
        <taxon>Mollicutes</taxon>
        <taxon>Acholeplasmatales</taxon>
        <taxon>Acholeplasmataceae</taxon>
        <taxon>Acholeplasma</taxon>
    </lineage>
</organism>
<dbReference type="GeneID" id="41339566"/>
<feature type="domain" description="Atrophied bacterial Ig" evidence="3">
    <location>
        <begin position="44"/>
        <end position="130"/>
    </location>
</feature>
<keyword evidence="2" id="KW-0378">Hydrolase</keyword>
<gene>
    <name evidence="4" type="ORF">FNV44_04885</name>
</gene>
<dbReference type="PANTHER" id="PTHR33607">
    <property type="entry name" value="ENDONUCLEASE-1"/>
    <property type="match status" value="1"/>
</dbReference>
<evidence type="ECO:0000313" key="4">
    <source>
        <dbReference type="EMBL" id="TRY00391.1"/>
    </source>
</evidence>
<dbReference type="AlphaFoldDB" id="A0A553IJJ4"/>
<dbReference type="SUPFAM" id="SSF54060">
    <property type="entry name" value="His-Me finger endonucleases"/>
    <property type="match status" value="1"/>
</dbReference>
<dbReference type="EMBL" id="VKID01000001">
    <property type="protein sequence ID" value="TRY00391.1"/>
    <property type="molecule type" value="Genomic_DNA"/>
</dbReference>
<accession>A0A553IJJ4</accession>
<dbReference type="RefSeq" id="WP_012242111.1">
    <property type="nucleotide sequence ID" value="NZ_JACAOE010000001.1"/>
</dbReference>
<dbReference type="InterPro" id="IPR044925">
    <property type="entry name" value="His-Me_finger_sf"/>
</dbReference>
<keyword evidence="1" id="KW-0540">Nuclease</keyword>
<name>A0A553IJJ4_ACHLA</name>
<comment type="caution">
    <text evidence="4">The sequence shown here is derived from an EMBL/GenBank/DDBJ whole genome shotgun (WGS) entry which is preliminary data.</text>
</comment>
<evidence type="ECO:0000313" key="5">
    <source>
        <dbReference type="Proteomes" id="UP000315938"/>
    </source>
</evidence>
<evidence type="ECO:0000259" key="3">
    <source>
        <dbReference type="Pfam" id="PF20578"/>
    </source>
</evidence>
<dbReference type="GO" id="GO:0016787">
    <property type="term" value="F:hydrolase activity"/>
    <property type="evidence" value="ECO:0007669"/>
    <property type="project" value="UniProtKB-KW"/>
</dbReference>
<dbReference type="Pfam" id="PF04231">
    <property type="entry name" value="Endonuclease_1"/>
    <property type="match status" value="1"/>
</dbReference>
<evidence type="ECO:0000256" key="1">
    <source>
        <dbReference type="ARBA" id="ARBA00022722"/>
    </source>
</evidence>